<dbReference type="PANTHER" id="PTHR40763">
    <property type="entry name" value="MEMBRANE PROTEIN-RELATED"/>
    <property type="match status" value="1"/>
</dbReference>
<evidence type="ECO:0000256" key="1">
    <source>
        <dbReference type="SAM" id="MobiDB-lite"/>
    </source>
</evidence>
<feature type="region of interest" description="Disordered" evidence="1">
    <location>
        <begin position="207"/>
        <end position="229"/>
    </location>
</feature>
<organism evidence="3 4">
    <name type="scientific">Streptomyces niveus</name>
    <name type="common">Streptomyces spheroides</name>
    <dbReference type="NCBI Taxonomy" id="193462"/>
    <lineage>
        <taxon>Bacteria</taxon>
        <taxon>Bacillati</taxon>
        <taxon>Actinomycetota</taxon>
        <taxon>Actinomycetes</taxon>
        <taxon>Kitasatosporales</taxon>
        <taxon>Streptomycetaceae</taxon>
        <taxon>Streptomyces</taxon>
    </lineage>
</organism>
<proteinExistence type="predicted"/>
<dbReference type="RefSeq" id="WP_078077157.1">
    <property type="nucleotide sequence ID" value="NZ_CP018047.1"/>
</dbReference>
<gene>
    <name evidence="3" type="ORF">BBN63_22395</name>
</gene>
<evidence type="ECO:0000259" key="2">
    <source>
        <dbReference type="Pfam" id="PF08044"/>
    </source>
</evidence>
<feature type="domain" description="DUF1707" evidence="2">
    <location>
        <begin position="8"/>
        <end position="60"/>
    </location>
</feature>
<dbReference type="EMBL" id="CP018047">
    <property type="protein sequence ID" value="AQU68550.1"/>
    <property type="molecule type" value="Genomic_DNA"/>
</dbReference>
<dbReference type="Proteomes" id="UP000189677">
    <property type="component" value="Chromosome"/>
</dbReference>
<reference evidence="3 4" key="1">
    <citation type="submission" date="2016-11" db="EMBL/GenBank/DDBJ databases">
        <title>Complete genome sequence of Streptomyces niveus SCSIO 3406.</title>
        <authorList>
            <person name="Zhu Q."/>
            <person name="Cheng W."/>
            <person name="Song Y."/>
            <person name="Li Q."/>
            <person name="Ju J."/>
        </authorList>
    </citation>
    <scope>NUCLEOTIDE SEQUENCE [LARGE SCALE GENOMIC DNA]</scope>
    <source>
        <strain evidence="3 4">SCSIO 3406</strain>
    </source>
</reference>
<dbReference type="Pfam" id="PF08044">
    <property type="entry name" value="DUF1707"/>
    <property type="match status" value="1"/>
</dbReference>
<evidence type="ECO:0000313" key="3">
    <source>
        <dbReference type="EMBL" id="AQU68550.1"/>
    </source>
</evidence>
<dbReference type="InterPro" id="IPR012551">
    <property type="entry name" value="DUF1707_SHOCT-like"/>
</dbReference>
<accession>A0A1U9QWD8</accession>
<sequence length="229" mass="25071">MTSELPEMRASDAERERVAELLREAVAEGRIDMAEFDTRLDATYKARTHGELEPLVRDLPAVGSTTTGLARTDDGDGRGRWAAKVGRGPATSKWALAIWGGFNRKGSWTVGPKFVATVCMGGGEIDLREAQFEQRDVVIRCFTLMGGVHVTVPPDMDVTVRGFGIMGGFGESGEATDVSPGSPRVIITGFSMMGGVGVERKMRAAEKRRLKEERKKAELEKNRLRKELD</sequence>
<evidence type="ECO:0000313" key="4">
    <source>
        <dbReference type="Proteomes" id="UP000189677"/>
    </source>
</evidence>
<keyword evidence="4" id="KW-1185">Reference proteome</keyword>
<dbReference type="KEGG" id="snw:BBN63_22395"/>
<dbReference type="AlphaFoldDB" id="A0A1U9QWD8"/>
<name>A0A1U9QWD8_STRNV</name>
<dbReference type="PANTHER" id="PTHR40763:SF4">
    <property type="entry name" value="DUF1707 DOMAIN-CONTAINING PROTEIN"/>
    <property type="match status" value="1"/>
</dbReference>
<dbReference type="OrthoDB" id="3625082at2"/>
<protein>
    <recommendedName>
        <fullName evidence="2">DUF1707 domain-containing protein</fullName>
    </recommendedName>
</protein>